<dbReference type="PANTHER" id="PTHR47067">
    <property type="entry name" value="TPX2 (TARGETING PROTEIN FOR XKLP2) PROTEIN FAMILY-RELATED"/>
    <property type="match status" value="1"/>
</dbReference>
<feature type="compositionally biased region" description="Basic and acidic residues" evidence="1">
    <location>
        <begin position="265"/>
        <end position="288"/>
    </location>
</feature>
<dbReference type="AlphaFoldDB" id="A0A6J1DQ39"/>
<evidence type="ECO:0000313" key="5">
    <source>
        <dbReference type="RefSeq" id="XP_022155379.1"/>
    </source>
</evidence>
<feature type="compositionally biased region" description="Basic and acidic residues" evidence="1">
    <location>
        <begin position="488"/>
        <end position="516"/>
    </location>
</feature>
<evidence type="ECO:0000313" key="4">
    <source>
        <dbReference type="RefSeq" id="XP_022155378.1"/>
    </source>
</evidence>
<feature type="region of interest" description="Disordered" evidence="1">
    <location>
        <begin position="475"/>
        <end position="516"/>
    </location>
</feature>
<organism evidence="2 5">
    <name type="scientific">Momordica charantia</name>
    <name type="common">Bitter gourd</name>
    <name type="synonym">Balsam pear</name>
    <dbReference type="NCBI Taxonomy" id="3673"/>
    <lineage>
        <taxon>Eukaryota</taxon>
        <taxon>Viridiplantae</taxon>
        <taxon>Streptophyta</taxon>
        <taxon>Embryophyta</taxon>
        <taxon>Tracheophyta</taxon>
        <taxon>Spermatophyta</taxon>
        <taxon>Magnoliopsida</taxon>
        <taxon>eudicotyledons</taxon>
        <taxon>Gunneridae</taxon>
        <taxon>Pentapetalae</taxon>
        <taxon>rosids</taxon>
        <taxon>fabids</taxon>
        <taxon>Cucurbitales</taxon>
        <taxon>Cucurbitaceae</taxon>
        <taxon>Momordiceae</taxon>
        <taxon>Momordica</taxon>
    </lineage>
</organism>
<dbReference type="RefSeq" id="XP_022155379.1">
    <property type="nucleotide sequence ID" value="XM_022299687.1"/>
</dbReference>
<feature type="compositionally biased region" description="Polar residues" evidence="1">
    <location>
        <begin position="323"/>
        <end position="371"/>
    </location>
</feature>
<accession>A0A6J1DQ39</accession>
<feature type="compositionally biased region" description="Polar residues" evidence="1">
    <location>
        <begin position="223"/>
        <end position="233"/>
    </location>
</feature>
<dbReference type="RefSeq" id="XP_022155378.1">
    <property type="nucleotide sequence ID" value="XM_022299686.1"/>
</dbReference>
<sequence>MAGEIEQPFTFNFQVDSVLSDSISFGRFQNESLSWERRSSFSHNRYLEEVEKYSKPGSVNEKKAYFEAHFKKKGGPLGQNSAESHTIENDASAQVNQGENIEIINMENHNGHFDDSSDSPQNHGDHVVTEFDEMPKPGISSPNPEFENSSNSVGGSVYGDLNDVNAEMSEQDDSGENKFSSFVGDEPEVEMKQNTNNIAMSENKPSEAMESGPKNKPVKKAGNSCSGSQQTPSPKLISKRETKASKSLASIRQSRRNISGNSLKSPEKISNKSKGEPSHSTCSEEHSSRTATSRTSAIRRTPKVEDSKVLKGKAILDSRSGEKVQTSGVSYSSPSKLESRSYLKTTTRQNRTVNSAMHDTGKSASASNFRSTDLAERRKQGKADAEIKKLQKNLDIRLKPIPCAVQPQLDAKKASCSGAKVRNTLRKSTTAGSSSHSQLGKYVNSSASEAPNTSKNMSCHTAVLVEASENSSIPSANQECLSEAVSETENKRKKDQAKEKKPNEQRSRVSESCRTSKQEVVGRQKVGTRRSINMMGRRDIKGVAGSGMGRFAVGVTL</sequence>
<dbReference type="OrthoDB" id="758458at2759"/>
<dbReference type="RefSeq" id="XP_022155377.1">
    <property type="nucleotide sequence ID" value="XM_022299685.1"/>
</dbReference>
<dbReference type="GeneID" id="111022523"/>
<gene>
    <name evidence="3 4 5" type="primary">LOC111022523</name>
</gene>
<feature type="region of interest" description="Disordered" evidence="1">
    <location>
        <begin position="110"/>
        <end position="386"/>
    </location>
</feature>
<evidence type="ECO:0000313" key="2">
    <source>
        <dbReference type="Proteomes" id="UP000504603"/>
    </source>
</evidence>
<feature type="compositionally biased region" description="Basic and acidic residues" evidence="1">
    <location>
        <begin position="373"/>
        <end position="386"/>
    </location>
</feature>
<evidence type="ECO:0000256" key="1">
    <source>
        <dbReference type="SAM" id="MobiDB-lite"/>
    </source>
</evidence>
<name>A0A6J1DQ39_MOMCH</name>
<dbReference type="InterPro" id="IPR044216">
    <property type="entry name" value="WDL7"/>
</dbReference>
<feature type="compositionally biased region" description="Basic and acidic residues" evidence="1">
    <location>
        <begin position="123"/>
        <end position="135"/>
    </location>
</feature>
<feature type="region of interest" description="Disordered" evidence="1">
    <location>
        <begin position="426"/>
        <end position="455"/>
    </location>
</feature>
<evidence type="ECO:0000313" key="3">
    <source>
        <dbReference type="RefSeq" id="XP_022155377.1"/>
    </source>
</evidence>
<feature type="compositionally biased region" description="Polar residues" evidence="1">
    <location>
        <begin position="245"/>
        <end position="264"/>
    </location>
</feature>
<feature type="compositionally biased region" description="Basic and acidic residues" evidence="1">
    <location>
        <begin position="302"/>
        <end position="322"/>
    </location>
</feature>
<feature type="compositionally biased region" description="Low complexity" evidence="1">
    <location>
        <begin position="140"/>
        <end position="155"/>
    </location>
</feature>
<feature type="compositionally biased region" description="Low complexity" evidence="1">
    <location>
        <begin position="289"/>
        <end position="299"/>
    </location>
</feature>
<protein>
    <submittedName>
        <fullName evidence="3 4">Protein WVD2-like 7</fullName>
    </submittedName>
</protein>
<dbReference type="Proteomes" id="UP000504603">
    <property type="component" value="Unplaced"/>
</dbReference>
<dbReference type="PANTHER" id="PTHR47067:SF6">
    <property type="entry name" value="PROTEIN WVD2-LIKE 7"/>
    <property type="match status" value="1"/>
</dbReference>
<dbReference type="KEGG" id="mcha:111022523"/>
<proteinExistence type="predicted"/>
<keyword evidence="2" id="KW-1185">Reference proteome</keyword>
<reference evidence="3 4" key="1">
    <citation type="submission" date="2025-04" db="UniProtKB">
        <authorList>
            <consortium name="RefSeq"/>
        </authorList>
    </citation>
    <scope>IDENTIFICATION</scope>
    <source>
        <strain evidence="3 4">OHB3-1</strain>
    </source>
</reference>